<evidence type="ECO:0000259" key="12">
    <source>
        <dbReference type="Pfam" id="PF03033"/>
    </source>
</evidence>
<keyword evidence="6 10" id="KW-0573">Peptidoglycan synthesis</keyword>
<evidence type="ECO:0000256" key="4">
    <source>
        <dbReference type="ARBA" id="ARBA00022679"/>
    </source>
</evidence>
<dbReference type="UniPathway" id="UPA00219"/>
<accession>A0A6L8UUF6</accession>
<dbReference type="CDD" id="cd03785">
    <property type="entry name" value="GT28_MurG"/>
    <property type="match status" value="1"/>
</dbReference>
<reference evidence="14 15" key="1">
    <citation type="submission" date="2019-12" db="EMBL/GenBank/DDBJ databases">
        <title>Paenibacillus sp. nov. sp. isolated from soil.</title>
        <authorList>
            <person name="Kim J."/>
            <person name="Jeong S.E."/>
            <person name="Jung H.S."/>
            <person name="Jeon C.O."/>
        </authorList>
    </citation>
    <scope>NUCLEOTIDE SEQUENCE [LARGE SCALE GENOMIC DNA]</scope>
    <source>
        <strain evidence="14 15">5J-6</strain>
    </source>
</reference>
<dbReference type="InterPro" id="IPR004276">
    <property type="entry name" value="GlycoTrans_28_N"/>
</dbReference>
<comment type="catalytic activity">
    <reaction evidence="10">
        <text>di-trans,octa-cis-undecaprenyl diphospho-N-acetyl-alpha-D-muramoyl-L-alanyl-D-glutamyl-meso-2,6-diaminopimeloyl-D-alanyl-D-alanine + UDP-N-acetyl-alpha-D-glucosamine = di-trans,octa-cis-undecaprenyl diphospho-[N-acetyl-alpha-D-glucosaminyl-(1-&gt;4)]-N-acetyl-alpha-D-muramoyl-L-alanyl-D-glutamyl-meso-2,6-diaminopimeloyl-D-alanyl-D-alanine + UDP + H(+)</text>
        <dbReference type="Rhea" id="RHEA:31227"/>
        <dbReference type="ChEBI" id="CHEBI:15378"/>
        <dbReference type="ChEBI" id="CHEBI:57705"/>
        <dbReference type="ChEBI" id="CHEBI:58223"/>
        <dbReference type="ChEBI" id="CHEBI:61387"/>
        <dbReference type="ChEBI" id="CHEBI:61388"/>
        <dbReference type="EC" id="2.4.1.227"/>
    </reaction>
</comment>
<dbReference type="GO" id="GO:0008360">
    <property type="term" value="P:regulation of cell shape"/>
    <property type="evidence" value="ECO:0007669"/>
    <property type="project" value="UniProtKB-KW"/>
</dbReference>
<name>A0A6L8UUF6_9BACL</name>
<feature type="binding site" evidence="10">
    <location>
        <position position="289"/>
    </location>
    <ligand>
        <name>UDP-N-acetyl-alpha-D-glucosamine</name>
        <dbReference type="ChEBI" id="CHEBI:57705"/>
    </ligand>
</feature>
<dbReference type="RefSeq" id="WP_161406046.1">
    <property type="nucleotide sequence ID" value="NZ_WTUZ01000010.1"/>
</dbReference>
<keyword evidence="9 10" id="KW-0961">Cell wall biogenesis/degradation</keyword>
<dbReference type="AlphaFoldDB" id="A0A6L8UUF6"/>
<feature type="binding site" evidence="10">
    <location>
        <position position="194"/>
    </location>
    <ligand>
        <name>UDP-N-acetyl-alpha-D-glucosamine</name>
        <dbReference type="ChEBI" id="CHEBI:57705"/>
    </ligand>
</feature>
<keyword evidence="4 10" id="KW-0808">Transferase</keyword>
<dbReference type="Proteomes" id="UP000481087">
    <property type="component" value="Unassembled WGS sequence"/>
</dbReference>
<protein>
    <recommendedName>
        <fullName evidence="10">UDP-N-acetylglucosamine--N-acetylmuramyl-(pentapeptide) pyrophosphoryl-undecaprenol N-acetylglucosamine transferase</fullName>
        <ecNumber evidence="10">2.4.1.227</ecNumber>
    </recommendedName>
    <alternativeName>
        <fullName evidence="10">Undecaprenyl-PP-MurNAc-pentapeptide-UDPGlcNAc GlcNAc transferase</fullName>
    </alternativeName>
</protein>
<dbReference type="GO" id="GO:0050511">
    <property type="term" value="F:undecaprenyldiphospho-muramoylpentapeptide beta-N-acetylglucosaminyltransferase activity"/>
    <property type="evidence" value="ECO:0007669"/>
    <property type="project" value="UniProtKB-UniRule"/>
</dbReference>
<dbReference type="HAMAP" id="MF_00033">
    <property type="entry name" value="MurG"/>
    <property type="match status" value="1"/>
</dbReference>
<dbReference type="NCBIfam" id="TIGR01133">
    <property type="entry name" value="murG"/>
    <property type="match status" value="1"/>
</dbReference>
<evidence type="ECO:0000256" key="8">
    <source>
        <dbReference type="ARBA" id="ARBA00023306"/>
    </source>
</evidence>
<dbReference type="InterPro" id="IPR007235">
    <property type="entry name" value="Glyco_trans_28_C"/>
</dbReference>
<evidence type="ECO:0000256" key="10">
    <source>
        <dbReference type="HAMAP-Rule" id="MF_00033"/>
    </source>
</evidence>
<dbReference type="PANTHER" id="PTHR21015:SF27">
    <property type="entry name" value="UDP-N-ACETYLGLUCOSAMINE--N-ACETYLMURAMYL-(PENTAPEPTIDE) PYROPHOSPHORYL-UNDECAPRENOL N-ACETYLGLUCOSAMINE TRANSFERASE"/>
    <property type="match status" value="1"/>
</dbReference>
<comment type="function">
    <text evidence="10">Cell wall formation. Catalyzes the transfer of a GlcNAc subunit on undecaprenyl-pyrophosphoryl-MurNAc-pentapeptide (lipid intermediate I) to form undecaprenyl-pyrophosphoryl-MurNAc-(pentapeptide)GlcNAc (lipid intermediate II).</text>
</comment>
<dbReference type="NCBIfam" id="NF009102">
    <property type="entry name" value="PRK12446.1"/>
    <property type="match status" value="1"/>
</dbReference>
<evidence type="ECO:0000313" key="14">
    <source>
        <dbReference type="EMBL" id="MZQ81833.1"/>
    </source>
</evidence>
<dbReference type="GO" id="GO:0051301">
    <property type="term" value="P:cell division"/>
    <property type="evidence" value="ECO:0007669"/>
    <property type="project" value="UniProtKB-KW"/>
</dbReference>
<evidence type="ECO:0000259" key="13">
    <source>
        <dbReference type="Pfam" id="PF04101"/>
    </source>
</evidence>
<feature type="binding site" evidence="10">
    <location>
        <begin position="11"/>
        <end position="13"/>
    </location>
    <ligand>
        <name>UDP-N-acetyl-alpha-D-glucosamine</name>
        <dbReference type="ChEBI" id="CHEBI:57705"/>
    </ligand>
</feature>
<keyword evidence="3 10" id="KW-0328">Glycosyltransferase</keyword>
<keyword evidence="1 10" id="KW-1003">Cell membrane</keyword>
<comment type="pathway">
    <text evidence="10">Cell wall biogenesis; peptidoglycan biosynthesis.</text>
</comment>
<dbReference type="Gene3D" id="3.40.50.2000">
    <property type="entry name" value="Glycogen Phosphorylase B"/>
    <property type="match status" value="2"/>
</dbReference>
<evidence type="ECO:0000256" key="7">
    <source>
        <dbReference type="ARBA" id="ARBA00023136"/>
    </source>
</evidence>
<feature type="domain" description="Glycosyl transferase family 28 C-terminal" evidence="13">
    <location>
        <begin position="187"/>
        <end position="343"/>
    </location>
</feature>
<evidence type="ECO:0000256" key="11">
    <source>
        <dbReference type="SAM" id="Coils"/>
    </source>
</evidence>
<evidence type="ECO:0000256" key="3">
    <source>
        <dbReference type="ARBA" id="ARBA00022676"/>
    </source>
</evidence>
<keyword evidence="15" id="KW-1185">Reference proteome</keyword>
<evidence type="ECO:0000256" key="5">
    <source>
        <dbReference type="ARBA" id="ARBA00022960"/>
    </source>
</evidence>
<keyword evidence="7 10" id="KW-0472">Membrane</keyword>
<keyword evidence="11" id="KW-0175">Coiled coil</keyword>
<comment type="caution">
    <text evidence="10">Lacks conserved residue(s) required for the propagation of feature annotation.</text>
</comment>
<feature type="domain" description="Glycosyltransferase family 28 N-terminal" evidence="12">
    <location>
        <begin position="4"/>
        <end position="141"/>
    </location>
</feature>
<dbReference type="Pfam" id="PF04101">
    <property type="entry name" value="Glyco_tran_28_C"/>
    <property type="match status" value="1"/>
</dbReference>
<proteinExistence type="inferred from homology"/>
<dbReference type="EC" id="2.4.1.227" evidence="10"/>
<evidence type="ECO:0000256" key="1">
    <source>
        <dbReference type="ARBA" id="ARBA00022475"/>
    </source>
</evidence>
<keyword evidence="5 10" id="KW-0133">Cell shape</keyword>
<keyword evidence="8 10" id="KW-0131">Cell cycle</keyword>
<comment type="subcellular location">
    <subcellularLocation>
        <location evidence="10">Cell membrane</location>
        <topology evidence="10">Peripheral membrane protein</topology>
        <orientation evidence="10">Cytoplasmic side</orientation>
    </subcellularLocation>
</comment>
<dbReference type="PANTHER" id="PTHR21015">
    <property type="entry name" value="UDP-N-ACETYLGLUCOSAMINE--N-ACETYLMURAMYL-(PENTAPEPTIDE) PYROPHOSPHORYL-UNDECAPRENOL N-ACETYLGLUCOSAMINE TRANSFERASE 1"/>
    <property type="match status" value="1"/>
</dbReference>
<dbReference type="GO" id="GO:0071555">
    <property type="term" value="P:cell wall organization"/>
    <property type="evidence" value="ECO:0007669"/>
    <property type="project" value="UniProtKB-KW"/>
</dbReference>
<comment type="caution">
    <text evidence="14">The sequence shown here is derived from an EMBL/GenBank/DDBJ whole genome shotgun (WGS) entry which is preliminary data.</text>
</comment>
<feature type="coiled-coil region" evidence="11">
    <location>
        <begin position="305"/>
        <end position="332"/>
    </location>
</feature>
<dbReference type="GO" id="GO:0005975">
    <property type="term" value="P:carbohydrate metabolic process"/>
    <property type="evidence" value="ECO:0007669"/>
    <property type="project" value="InterPro"/>
</dbReference>
<feature type="binding site" evidence="10">
    <location>
        <position position="164"/>
    </location>
    <ligand>
        <name>UDP-N-acetyl-alpha-D-glucosamine</name>
        <dbReference type="ChEBI" id="CHEBI:57705"/>
    </ligand>
</feature>
<dbReference type="EMBL" id="WTUZ01000010">
    <property type="protein sequence ID" value="MZQ81833.1"/>
    <property type="molecule type" value="Genomic_DNA"/>
</dbReference>
<gene>
    <name evidence="10" type="primary">murG</name>
    <name evidence="14" type="ORF">GQF01_06760</name>
</gene>
<keyword evidence="2 10" id="KW-0132">Cell division</keyword>
<evidence type="ECO:0000256" key="9">
    <source>
        <dbReference type="ARBA" id="ARBA00023316"/>
    </source>
</evidence>
<organism evidence="14 15">
    <name type="scientific">Paenibacillus silvestris</name>
    <dbReference type="NCBI Taxonomy" id="2606219"/>
    <lineage>
        <taxon>Bacteria</taxon>
        <taxon>Bacillati</taxon>
        <taxon>Bacillota</taxon>
        <taxon>Bacilli</taxon>
        <taxon>Bacillales</taxon>
        <taxon>Paenibacillaceae</taxon>
        <taxon>Paenibacillus</taxon>
    </lineage>
</organism>
<evidence type="ECO:0000313" key="15">
    <source>
        <dbReference type="Proteomes" id="UP000481087"/>
    </source>
</evidence>
<dbReference type="GO" id="GO:0005886">
    <property type="term" value="C:plasma membrane"/>
    <property type="evidence" value="ECO:0007669"/>
    <property type="project" value="UniProtKB-SubCell"/>
</dbReference>
<evidence type="ECO:0000256" key="6">
    <source>
        <dbReference type="ARBA" id="ARBA00022984"/>
    </source>
</evidence>
<comment type="similarity">
    <text evidence="10">Belongs to the glycosyltransferase 28 family. MurG subfamily.</text>
</comment>
<evidence type="ECO:0000256" key="2">
    <source>
        <dbReference type="ARBA" id="ARBA00022618"/>
    </source>
</evidence>
<dbReference type="GO" id="GO:0009252">
    <property type="term" value="P:peptidoglycan biosynthetic process"/>
    <property type="evidence" value="ECO:0007669"/>
    <property type="project" value="UniProtKB-UniRule"/>
</dbReference>
<dbReference type="InterPro" id="IPR006009">
    <property type="entry name" value="GlcNAc_MurG"/>
</dbReference>
<dbReference type="SUPFAM" id="SSF53756">
    <property type="entry name" value="UDP-Glycosyltransferase/glycogen phosphorylase"/>
    <property type="match status" value="1"/>
</dbReference>
<dbReference type="Pfam" id="PF03033">
    <property type="entry name" value="Glyco_transf_28"/>
    <property type="match status" value="1"/>
</dbReference>
<sequence length="356" mass="39445">MKTIVFTGGGSAGHVTPNIALMHKLKELGWEIKYIGSATGIEKDIIEREGVPFYPISSGKLRRYFDLKNFKDPFRVMKGVYESYRLLRRLKPAIVFSKGGFVSVPVVLGSRMNKVPVIIHESDMTPGLANKISIPLATKVCVTFPESMQHVNKEKAVLTGLPIREHIRSGKASQGYQLCDFHKQKPVILIMGGSLGSQVINQAVRGNLPRLLEQFQIVHLCGKGNIAAELAGTRGYKQFEYLNEELPDVLAITDLVISRAGATSIYEFLVLEKPMLLIPLSLQASRGDQILNAKSFQKAGYADVMQEDELTAESLQTRLEALYANRETYKAAMQSRNDSDAVAAIVKLIESYSLSR</sequence>